<dbReference type="EMBL" id="PVTF01000007">
    <property type="protein sequence ID" value="PRY39425.1"/>
    <property type="molecule type" value="Genomic_DNA"/>
</dbReference>
<feature type="domain" description="SnoaL-like" evidence="1">
    <location>
        <begin position="2"/>
        <end position="128"/>
    </location>
</feature>
<keyword evidence="3" id="KW-1185">Reference proteome</keyword>
<protein>
    <submittedName>
        <fullName evidence="2">NIPSNAP protein</fullName>
    </submittedName>
</protein>
<dbReference type="AlphaFoldDB" id="A0A2T0T179"/>
<evidence type="ECO:0000313" key="3">
    <source>
        <dbReference type="Proteomes" id="UP000239494"/>
    </source>
</evidence>
<dbReference type="InterPro" id="IPR011008">
    <property type="entry name" value="Dimeric_a/b-barrel"/>
</dbReference>
<sequence>MTDSHDIARLVAGLAHAQDRRDWTALRALFADRTHLDLSGHPGAPAEDVTADALVARARSVLEGFDRTVHTPWHLVATVDGVEATCRAEVIAYHHVPTAPGAVGECTMRGHWDLALRKESGRWLVHRWAVVRTEPWEGSPDVYRLAAERVRTRRGQHDGGYFEVRRERAAAGRRADLVRCMGEQVIPLHVEKGMEVVAAFVDLDDEDAYVWVRRFAHEDERRAVLDAVHDDPRWRDGIGPAVRDLLAPGRPSTTRLVPVDTEVLP</sequence>
<reference evidence="2 3" key="1">
    <citation type="submission" date="2018-03" db="EMBL/GenBank/DDBJ databases">
        <title>Genomic Encyclopedia of Archaeal and Bacterial Type Strains, Phase II (KMG-II): from individual species to whole genera.</title>
        <authorList>
            <person name="Goeker M."/>
        </authorList>
    </citation>
    <scope>NUCLEOTIDE SEQUENCE [LARGE SCALE GENOMIC DNA]</scope>
    <source>
        <strain evidence="2 3">DSM 44720</strain>
    </source>
</reference>
<dbReference type="Gene3D" id="3.30.70.100">
    <property type="match status" value="1"/>
</dbReference>
<proteinExistence type="predicted"/>
<organism evidence="2 3">
    <name type="scientific">Umezawaea tangerina</name>
    <dbReference type="NCBI Taxonomy" id="84725"/>
    <lineage>
        <taxon>Bacteria</taxon>
        <taxon>Bacillati</taxon>
        <taxon>Actinomycetota</taxon>
        <taxon>Actinomycetes</taxon>
        <taxon>Pseudonocardiales</taxon>
        <taxon>Pseudonocardiaceae</taxon>
        <taxon>Umezawaea</taxon>
    </lineage>
</organism>
<dbReference type="RefSeq" id="WP_106189387.1">
    <property type="nucleotide sequence ID" value="NZ_PVTF01000007.1"/>
</dbReference>
<dbReference type="Proteomes" id="UP000239494">
    <property type="component" value="Unassembled WGS sequence"/>
</dbReference>
<dbReference type="Pfam" id="PF13577">
    <property type="entry name" value="SnoaL_4"/>
    <property type="match status" value="1"/>
</dbReference>
<name>A0A2T0T179_9PSEU</name>
<dbReference type="Gene3D" id="3.10.450.50">
    <property type="match status" value="1"/>
</dbReference>
<accession>A0A2T0T179</accession>
<evidence type="ECO:0000313" key="2">
    <source>
        <dbReference type="EMBL" id="PRY39425.1"/>
    </source>
</evidence>
<dbReference type="SUPFAM" id="SSF54427">
    <property type="entry name" value="NTF2-like"/>
    <property type="match status" value="1"/>
</dbReference>
<dbReference type="InterPro" id="IPR037401">
    <property type="entry name" value="SnoaL-like"/>
</dbReference>
<dbReference type="SUPFAM" id="SSF54909">
    <property type="entry name" value="Dimeric alpha+beta barrel"/>
    <property type="match status" value="1"/>
</dbReference>
<gene>
    <name evidence="2" type="ORF">CLV43_1078</name>
</gene>
<evidence type="ECO:0000259" key="1">
    <source>
        <dbReference type="Pfam" id="PF13577"/>
    </source>
</evidence>
<dbReference type="InterPro" id="IPR032710">
    <property type="entry name" value="NTF2-like_dom_sf"/>
</dbReference>
<comment type="caution">
    <text evidence="2">The sequence shown here is derived from an EMBL/GenBank/DDBJ whole genome shotgun (WGS) entry which is preliminary data.</text>
</comment>